<dbReference type="SMART" id="SM00248">
    <property type="entry name" value="ANK"/>
    <property type="match status" value="21"/>
</dbReference>
<dbReference type="SUPFAM" id="SSF52540">
    <property type="entry name" value="P-loop containing nucleoside triphosphate hydrolases"/>
    <property type="match status" value="1"/>
</dbReference>
<feature type="repeat" description="ANK" evidence="3">
    <location>
        <begin position="1348"/>
        <end position="1380"/>
    </location>
</feature>
<feature type="repeat" description="ANK" evidence="3">
    <location>
        <begin position="1116"/>
        <end position="1148"/>
    </location>
</feature>
<accession>A0A9N9SG75</accession>
<evidence type="ECO:0000313" key="5">
    <source>
        <dbReference type="Proteomes" id="UP001153737"/>
    </source>
</evidence>
<dbReference type="InterPro" id="IPR027417">
    <property type="entry name" value="P-loop_NTPase"/>
</dbReference>
<feature type="repeat" description="ANK" evidence="3">
    <location>
        <begin position="1182"/>
        <end position="1214"/>
    </location>
</feature>
<feature type="repeat" description="ANK" evidence="3">
    <location>
        <begin position="1446"/>
        <end position="1478"/>
    </location>
</feature>
<dbReference type="Gene3D" id="1.25.40.20">
    <property type="entry name" value="Ankyrin repeat-containing domain"/>
    <property type="match status" value="4"/>
</dbReference>
<dbReference type="Proteomes" id="UP001153737">
    <property type="component" value="Chromosome 13"/>
</dbReference>
<feature type="repeat" description="ANK" evidence="3">
    <location>
        <begin position="1602"/>
        <end position="1634"/>
    </location>
</feature>
<evidence type="ECO:0000256" key="2">
    <source>
        <dbReference type="ARBA" id="ARBA00023043"/>
    </source>
</evidence>
<feature type="repeat" description="ANK" evidence="3">
    <location>
        <begin position="1149"/>
        <end position="1181"/>
    </location>
</feature>
<dbReference type="Pfam" id="PF13637">
    <property type="entry name" value="Ank_4"/>
    <property type="match status" value="1"/>
</dbReference>
<feature type="repeat" description="ANK" evidence="3">
    <location>
        <begin position="1381"/>
        <end position="1413"/>
    </location>
</feature>
<dbReference type="PANTHER" id="PTHR24123">
    <property type="entry name" value="ANKYRIN REPEAT-CONTAINING"/>
    <property type="match status" value="1"/>
</dbReference>
<feature type="repeat" description="ANK" evidence="3">
    <location>
        <begin position="1215"/>
        <end position="1247"/>
    </location>
</feature>
<dbReference type="OrthoDB" id="194358at2759"/>
<gene>
    <name evidence="4" type="ORF">PHAECO_LOCUS3680</name>
</gene>
<dbReference type="InterPro" id="IPR002110">
    <property type="entry name" value="Ankyrin_rpt"/>
</dbReference>
<feature type="repeat" description="ANK" evidence="3">
    <location>
        <begin position="1281"/>
        <end position="1313"/>
    </location>
</feature>
<keyword evidence="1" id="KW-0677">Repeat</keyword>
<evidence type="ECO:0000256" key="3">
    <source>
        <dbReference type="PROSITE-ProRule" id="PRU00023"/>
    </source>
</evidence>
<sequence>MHFSNIELNDMVRMSGRYCAGPMRLFEGHEIVAMQGGLKKMNQNDSGREGSSYQIKLLALIALEGLNHDGNWKEFTEYYDAGDFNDIVYMSENKNSSFAIQCKHRRDKKKTKISKNDLEKKGDFYLPKYFESFQEMKDKWKKFDGMIFVICSNCCPDTKTVSETEEKISIPLFPGKTSSYKLKDSVIKEILNSYDEKLVTNFCEKLRFFHITDSQIDESIKGSLTDAEGNLKLKFDENHFIRNIDNWYIGKNRTTIVKSHVIAFLYEWTSHKKLTELESLGIYFKEKYIIGNNQILNIITAEESILTILKAYRSFLEDYDTNQILFIDPEDKIEIMDRIIECYELPRFCILLISSSGFGENSETCYNHINNILEKFSYKKVIIFSKESIQTHLSNRNIATIFDKINFDHLTETSQKTLLSKSVCFQGTDIPLYKLIYRGTNLSIDELMNDRSNLSYLMDQKTIVELIFERKIEIGTAINENSEDIPVYYRERRITNYVGEDFEEQDVRDFVEQSDKIFLISNEAGMGKTTYLKKLGCLIKEKYPHLFVLRIDLNQFTGLFKTYKNKGIELEEILGIFNQNLLKNSFEKSIFSMNDEIVLLVDAVDEISPTYTKLVKNFLLSSSKRQNISKIFVTTRPHLKTDLESFLNTKSYQLCPYRFIEQVVFLGEYWKNNLNINDVDDENKCNMYAQKLISKIIKAIGTTDAWKFTGIPLHIKMIGEIFQESDRKQNNWISCEDFLISGYDNPELPNMLTLNDLYDMFVQKKSKIFIDEKCLAKGNTATELLFESQFENALIKHQKEAAKLLFKDSHFELMNISKIVENIPIETIVKMGIIHELGDELVFIHKTFAEYFVAKALWKQLIELKYSQEFLVFLLSIVFLDEQYEGIRNFFEGILTEEFDEIPEEILCICDSIVDSITWDEKTNIHILAREGRLNILKIMLEKSENRKQLLGIVDYSSRFTILMEAIEYPEIITLLLDKGADVNQRDEWARTIIHNAGIRRKLEVLKLCVDRGADINQIDIYGCSVASYAARENHVELVKFCMENGADMNQKDMYGRDAIELAAERGNVELVELSVDRGFAINPKVIYHAASLGKLELMQLCMQTSKVDMNQRDESGTTIIFRAARGGGEKLVKFCLENGADINKSNTDGSTVLLNAAERGDLGLMKFLLENGADLNHSDHRGRTVTHYAAATGHLEMLKFCVGRGKDINQEDRNGKTTILYAAGSEKLEVMQFCIEKGADIHHCENKRRSLIHFAAASGNLMMMKFCLEIGANINQRDNDGKTAIIYAVQGGNNELLEFCLEMGADINQADNVGRSVLFYAAELFDELEFVKYCVEKGADIDHCDNKGVKVIHLAASLGKLNLLLFCLQEGSDINESDNDGVTVILYAAENGHNEISKFCLENGADIHINEKGNSVILYTARSGELELVKMCVSRGAGIDQKDNKGGTVIHYAALSGQLELMEYCVLKGADINVCDDDGRRVIHYAASMGQLELIKFCVAKGVDINERDNDGRTVIHYAALLGKSELSEFSMKVGGNLYLGNFSETNKLNFVIYCAEKMVNMNQGDNNGETVLHYAAKSGQLNLLRLCVEKGADINQGCNHGRTVLHIAASLGHLDLMELCLECGGDIDQIDNYGCPAILYAAESGKYESVKFCLDRRATLYPEMVTKIQSYIWQIYRANYNW</sequence>
<feature type="repeat" description="ANK" evidence="3">
    <location>
        <begin position="989"/>
        <end position="1021"/>
    </location>
</feature>
<feature type="repeat" description="ANK" evidence="3">
    <location>
        <begin position="1479"/>
        <end position="1511"/>
    </location>
</feature>
<dbReference type="InterPro" id="IPR036770">
    <property type="entry name" value="Ankyrin_rpt-contain_sf"/>
</dbReference>
<dbReference type="InterPro" id="IPR051165">
    <property type="entry name" value="Multifunctional_ANK_Repeat"/>
</dbReference>
<dbReference type="EMBL" id="OU896719">
    <property type="protein sequence ID" value="CAG9815878.1"/>
    <property type="molecule type" value="Genomic_DNA"/>
</dbReference>
<dbReference type="Pfam" id="PF12796">
    <property type="entry name" value="Ank_2"/>
    <property type="match status" value="6"/>
</dbReference>
<feature type="repeat" description="ANK" evidence="3">
    <location>
        <begin position="1569"/>
        <end position="1601"/>
    </location>
</feature>
<feature type="repeat" description="ANK" evidence="3">
    <location>
        <begin position="1248"/>
        <end position="1280"/>
    </location>
</feature>
<evidence type="ECO:0000313" key="4">
    <source>
        <dbReference type="EMBL" id="CAG9815878.1"/>
    </source>
</evidence>
<evidence type="ECO:0008006" key="6">
    <source>
        <dbReference type="Google" id="ProtNLM"/>
    </source>
</evidence>
<dbReference type="Gene3D" id="3.40.50.300">
    <property type="entry name" value="P-loop containing nucleotide triphosphate hydrolases"/>
    <property type="match status" value="1"/>
</dbReference>
<keyword evidence="2 3" id="KW-0040">ANK repeat</keyword>
<reference evidence="4" key="2">
    <citation type="submission" date="2022-10" db="EMBL/GenBank/DDBJ databases">
        <authorList>
            <consortium name="ENA_rothamsted_submissions"/>
            <consortium name="culmorum"/>
            <person name="King R."/>
        </authorList>
    </citation>
    <scope>NUCLEOTIDE SEQUENCE</scope>
</reference>
<evidence type="ECO:0000256" key="1">
    <source>
        <dbReference type="ARBA" id="ARBA00022737"/>
    </source>
</evidence>
<name>A0A9N9SG75_PHACE</name>
<dbReference type="PROSITE" id="PS50088">
    <property type="entry name" value="ANK_REPEAT"/>
    <property type="match status" value="15"/>
</dbReference>
<keyword evidence="5" id="KW-1185">Reference proteome</keyword>
<dbReference type="PROSITE" id="PS50297">
    <property type="entry name" value="ANK_REP_REGION"/>
    <property type="match status" value="12"/>
</dbReference>
<feature type="repeat" description="ANK" evidence="3">
    <location>
        <begin position="1413"/>
        <end position="1445"/>
    </location>
</feature>
<dbReference type="PANTHER" id="PTHR24123:SF33">
    <property type="entry name" value="PROTEIN HOS4"/>
    <property type="match status" value="1"/>
</dbReference>
<dbReference type="SUPFAM" id="SSF48403">
    <property type="entry name" value="Ankyrin repeat"/>
    <property type="match status" value="3"/>
</dbReference>
<proteinExistence type="predicted"/>
<organism evidence="4 5">
    <name type="scientific">Phaedon cochleariae</name>
    <name type="common">Mustard beetle</name>
    <dbReference type="NCBI Taxonomy" id="80249"/>
    <lineage>
        <taxon>Eukaryota</taxon>
        <taxon>Metazoa</taxon>
        <taxon>Ecdysozoa</taxon>
        <taxon>Arthropoda</taxon>
        <taxon>Hexapoda</taxon>
        <taxon>Insecta</taxon>
        <taxon>Pterygota</taxon>
        <taxon>Neoptera</taxon>
        <taxon>Endopterygota</taxon>
        <taxon>Coleoptera</taxon>
        <taxon>Polyphaga</taxon>
        <taxon>Cucujiformia</taxon>
        <taxon>Chrysomeloidea</taxon>
        <taxon>Chrysomelidae</taxon>
        <taxon>Chrysomelinae</taxon>
        <taxon>Chrysomelini</taxon>
        <taxon>Phaedon</taxon>
    </lineage>
</organism>
<reference evidence="4" key="1">
    <citation type="submission" date="2022-01" db="EMBL/GenBank/DDBJ databases">
        <authorList>
            <person name="King R."/>
        </authorList>
    </citation>
    <scope>NUCLEOTIDE SEQUENCE</scope>
</reference>
<feature type="repeat" description="ANK" evidence="3">
    <location>
        <begin position="1022"/>
        <end position="1054"/>
    </location>
</feature>
<protein>
    <recommendedName>
        <fullName evidence="6">NACHT domain-containing protein</fullName>
    </recommendedName>
</protein>